<organism evidence="3 4">
    <name type="scientific">Cerrena zonata</name>
    <dbReference type="NCBI Taxonomy" id="2478898"/>
    <lineage>
        <taxon>Eukaryota</taxon>
        <taxon>Fungi</taxon>
        <taxon>Dikarya</taxon>
        <taxon>Basidiomycota</taxon>
        <taxon>Agaricomycotina</taxon>
        <taxon>Agaricomycetes</taxon>
        <taxon>Polyporales</taxon>
        <taxon>Cerrenaceae</taxon>
        <taxon>Cerrena</taxon>
    </lineage>
</organism>
<evidence type="ECO:0000313" key="4">
    <source>
        <dbReference type="Proteomes" id="UP001385951"/>
    </source>
</evidence>
<dbReference type="CDD" id="cd18186">
    <property type="entry name" value="BTB_POZ_ZBTB_KLHL-like"/>
    <property type="match status" value="1"/>
</dbReference>
<dbReference type="InterPro" id="IPR000210">
    <property type="entry name" value="BTB/POZ_dom"/>
</dbReference>
<dbReference type="AlphaFoldDB" id="A0AAW0FZH4"/>
<name>A0AAW0FZH4_9APHY</name>
<dbReference type="EMBL" id="JASBNA010000037">
    <property type="protein sequence ID" value="KAK7682150.1"/>
    <property type="molecule type" value="Genomic_DNA"/>
</dbReference>
<dbReference type="SUPFAM" id="SSF54695">
    <property type="entry name" value="POZ domain"/>
    <property type="match status" value="1"/>
</dbReference>
<dbReference type="Proteomes" id="UP001385951">
    <property type="component" value="Unassembled WGS sequence"/>
</dbReference>
<feature type="region of interest" description="Disordered" evidence="1">
    <location>
        <begin position="1"/>
        <end position="194"/>
    </location>
</feature>
<dbReference type="Pfam" id="PF00651">
    <property type="entry name" value="BTB"/>
    <property type="match status" value="1"/>
</dbReference>
<dbReference type="Gene3D" id="3.30.710.10">
    <property type="entry name" value="Potassium Channel Kv1.1, Chain A"/>
    <property type="match status" value="1"/>
</dbReference>
<dbReference type="InterPro" id="IPR011333">
    <property type="entry name" value="SKP1/BTB/POZ_sf"/>
</dbReference>
<feature type="domain" description="BTB" evidence="2">
    <location>
        <begin position="211"/>
        <end position="280"/>
    </location>
</feature>
<feature type="compositionally biased region" description="Polar residues" evidence="1">
    <location>
        <begin position="13"/>
        <end position="23"/>
    </location>
</feature>
<accession>A0AAW0FZH4</accession>
<evidence type="ECO:0000256" key="1">
    <source>
        <dbReference type="SAM" id="MobiDB-lite"/>
    </source>
</evidence>
<dbReference type="PROSITE" id="PS50097">
    <property type="entry name" value="BTB"/>
    <property type="match status" value="1"/>
</dbReference>
<reference evidence="3 4" key="1">
    <citation type="submission" date="2022-09" db="EMBL/GenBank/DDBJ databases">
        <authorList>
            <person name="Palmer J.M."/>
        </authorList>
    </citation>
    <scope>NUCLEOTIDE SEQUENCE [LARGE SCALE GENOMIC DNA]</scope>
    <source>
        <strain evidence="3 4">DSM 7382</strain>
    </source>
</reference>
<feature type="compositionally biased region" description="Basic and acidic residues" evidence="1">
    <location>
        <begin position="56"/>
        <end position="81"/>
    </location>
</feature>
<gene>
    <name evidence="3" type="ORF">QCA50_014737</name>
</gene>
<protein>
    <recommendedName>
        <fullName evidence="2">BTB domain-containing protein</fullName>
    </recommendedName>
</protein>
<proteinExistence type="predicted"/>
<sequence length="516" mass="57910">MSPLIPTPGSGRGTSSPINLISDSESDAEDVDMKEGGQSDVEDMYEDPPDDATNDEDAKMVDEALSPRRPIEESSQDEVHRALTAFLPPPSPKPAVKPRSRVSFPPVSQSSPSTSSPSVFKKPPPKPRASLSQKAFAESIVRPTKNHVATPVSQPAPKIRKHRTLDEEDEEPRKNKRSRKSAPTPSPIKRTSLSTINPKETKHNEYWLLDGSVIICVQRTLFKLHRSTLVNKSRYFKDLMSSMRGSDDVPKHDISDSGVSVLDFERLLKAIDSGVAYVFEPPPFHILASVLRAASKLNFTGEYQFALRSIRAMWPSDLTQLTSERVPNAAATILLARECDMPEILKRAYYDLLRSAVLGQDTDEKDGETQEDIDKRTISRDDLVMLIKTRENLVLNWYLSADRPPSIDLFPCPLGSMPENPSQEPGTPPLSLDQQICAAACEKALQHWDEKVKRSGIFESHLYDPLCGLQELSAIDWVTLGFCEGCVKSWREHWTRERVKLWENLDIWLELSKENC</sequence>
<keyword evidence="4" id="KW-1185">Reference proteome</keyword>
<feature type="compositionally biased region" description="Acidic residues" evidence="1">
    <location>
        <begin position="40"/>
        <end position="55"/>
    </location>
</feature>
<comment type="caution">
    <text evidence="3">The sequence shown here is derived from an EMBL/GenBank/DDBJ whole genome shotgun (WGS) entry which is preliminary data.</text>
</comment>
<evidence type="ECO:0000259" key="2">
    <source>
        <dbReference type="PROSITE" id="PS50097"/>
    </source>
</evidence>
<evidence type="ECO:0000313" key="3">
    <source>
        <dbReference type="EMBL" id="KAK7682150.1"/>
    </source>
</evidence>
<feature type="compositionally biased region" description="Low complexity" evidence="1">
    <location>
        <begin position="101"/>
        <end position="121"/>
    </location>
</feature>